<evidence type="ECO:0000256" key="1">
    <source>
        <dbReference type="SAM" id="MobiDB-lite"/>
    </source>
</evidence>
<proteinExistence type="predicted"/>
<keyword evidence="3" id="KW-1185">Reference proteome</keyword>
<organism evidence="2 3">
    <name type="scientific">Datura stramonium</name>
    <name type="common">Jimsonweed</name>
    <name type="synonym">Common thornapple</name>
    <dbReference type="NCBI Taxonomy" id="4076"/>
    <lineage>
        <taxon>Eukaryota</taxon>
        <taxon>Viridiplantae</taxon>
        <taxon>Streptophyta</taxon>
        <taxon>Embryophyta</taxon>
        <taxon>Tracheophyta</taxon>
        <taxon>Spermatophyta</taxon>
        <taxon>Magnoliopsida</taxon>
        <taxon>eudicotyledons</taxon>
        <taxon>Gunneridae</taxon>
        <taxon>Pentapetalae</taxon>
        <taxon>asterids</taxon>
        <taxon>lamiids</taxon>
        <taxon>Solanales</taxon>
        <taxon>Solanaceae</taxon>
        <taxon>Solanoideae</taxon>
        <taxon>Datureae</taxon>
        <taxon>Datura</taxon>
    </lineage>
</organism>
<evidence type="ECO:0000313" key="3">
    <source>
        <dbReference type="Proteomes" id="UP000823775"/>
    </source>
</evidence>
<reference evidence="2 3" key="1">
    <citation type="journal article" date="2021" name="BMC Genomics">
        <title>Datura genome reveals duplications of psychoactive alkaloid biosynthetic genes and high mutation rate following tissue culture.</title>
        <authorList>
            <person name="Rajewski A."/>
            <person name="Carter-House D."/>
            <person name="Stajich J."/>
            <person name="Litt A."/>
        </authorList>
    </citation>
    <scope>NUCLEOTIDE SEQUENCE [LARGE SCALE GENOMIC DNA]</scope>
    <source>
        <strain evidence="2">AR-01</strain>
    </source>
</reference>
<name>A0ABS8V1V0_DATST</name>
<comment type="caution">
    <text evidence="2">The sequence shown here is derived from an EMBL/GenBank/DDBJ whole genome shotgun (WGS) entry which is preliminary data.</text>
</comment>
<dbReference type="Proteomes" id="UP000823775">
    <property type="component" value="Unassembled WGS sequence"/>
</dbReference>
<dbReference type="EMBL" id="JACEIK010003108">
    <property type="protein sequence ID" value="MCD9640347.1"/>
    <property type="molecule type" value="Genomic_DNA"/>
</dbReference>
<feature type="compositionally biased region" description="Polar residues" evidence="1">
    <location>
        <begin position="159"/>
        <end position="173"/>
    </location>
</feature>
<sequence length="208" mass="22981">MTMAKRPNLDVVVPNVMMKTRIKNRHLMAVGKWLFAAGIEHDINPKMIVNMSGGAAQKRGAGVMAFLHHSDLAAQGPMRPAVVGNFLPVLSDKANENQSVTNIVAWQYCRGSRLPNVLTFQRTERVTVLAAKGRKWQPRQLLDIGVEQMSNQEQTIDCRGQMSSETNNGSCRTNKPLEHSQAAPGPTFKRKVSNDEMNSAADKSKNSK</sequence>
<accession>A0ABS8V1V0</accession>
<evidence type="ECO:0000313" key="2">
    <source>
        <dbReference type="EMBL" id="MCD9640347.1"/>
    </source>
</evidence>
<protein>
    <submittedName>
        <fullName evidence="2">Uncharacterized protein</fullName>
    </submittedName>
</protein>
<feature type="region of interest" description="Disordered" evidence="1">
    <location>
        <begin position="159"/>
        <end position="208"/>
    </location>
</feature>
<gene>
    <name evidence="2" type="ORF">HAX54_025623</name>
</gene>